<dbReference type="EMBL" id="LKTS01000045">
    <property type="protein sequence ID" value="PKD16703.1"/>
    <property type="molecule type" value="Genomic_DNA"/>
</dbReference>
<dbReference type="SUPFAM" id="SSF158587">
    <property type="entry name" value="Jann4075-like"/>
    <property type="match status" value="1"/>
</dbReference>
<organism evidence="1 2">
    <name type="scientific">Salegentibacter salinarum</name>
    <dbReference type="NCBI Taxonomy" id="447422"/>
    <lineage>
        <taxon>Bacteria</taxon>
        <taxon>Pseudomonadati</taxon>
        <taxon>Bacteroidota</taxon>
        <taxon>Flavobacteriia</taxon>
        <taxon>Flavobacteriales</taxon>
        <taxon>Flavobacteriaceae</taxon>
        <taxon>Salegentibacter</taxon>
    </lineage>
</organism>
<keyword evidence="2" id="KW-1185">Reference proteome</keyword>
<dbReference type="RefSeq" id="WP_079712729.1">
    <property type="nucleotide sequence ID" value="NZ_FUZC01000005.1"/>
</dbReference>
<dbReference type="STRING" id="447422.SAMN05660903_01631"/>
<dbReference type="OrthoDB" id="9812542at2"/>
<accession>A0A2N0TPP9</accession>
<proteinExistence type="predicted"/>
<gene>
    <name evidence="1" type="ORF">APR41_07810</name>
</gene>
<dbReference type="Gene3D" id="1.10.238.120">
    <property type="entry name" value="Jann4075-like"/>
    <property type="match status" value="1"/>
</dbReference>
<evidence type="ECO:0000313" key="2">
    <source>
        <dbReference type="Proteomes" id="UP000232673"/>
    </source>
</evidence>
<sequence length="114" mass="13014">MSTKTDEKVGKYIQDVKDKTGDEPDVGLLRKVTESCGPSIFRNDAETVSSSSESEMETVKRNFLIKKLGLKDDEKLDVGLNAVMEKYGKSNRNKFRAVVYYLLTKYFKKESVFK</sequence>
<reference evidence="1 2" key="1">
    <citation type="submission" date="2015-10" db="EMBL/GenBank/DDBJ databases">
        <title>Draft genome sequence of Salegentibacter salinarum KCTC 12975.</title>
        <authorList>
            <person name="Lin W."/>
            <person name="Zheng Q."/>
        </authorList>
    </citation>
    <scope>NUCLEOTIDE SEQUENCE [LARGE SCALE GENOMIC DNA]</scope>
    <source>
        <strain evidence="1 2">KCTC 12975</strain>
    </source>
</reference>
<evidence type="ECO:0000313" key="1">
    <source>
        <dbReference type="EMBL" id="PKD16703.1"/>
    </source>
</evidence>
<dbReference type="Pfam" id="PF11015">
    <property type="entry name" value="DUF2853"/>
    <property type="match status" value="1"/>
</dbReference>
<dbReference type="Proteomes" id="UP000232673">
    <property type="component" value="Unassembled WGS sequence"/>
</dbReference>
<name>A0A2N0TPP9_9FLAO</name>
<dbReference type="InterPro" id="IPR021274">
    <property type="entry name" value="DUF2853"/>
</dbReference>
<dbReference type="AlphaFoldDB" id="A0A2N0TPP9"/>
<evidence type="ECO:0008006" key="3">
    <source>
        <dbReference type="Google" id="ProtNLM"/>
    </source>
</evidence>
<comment type="caution">
    <text evidence="1">The sequence shown here is derived from an EMBL/GenBank/DDBJ whole genome shotgun (WGS) entry which is preliminary data.</text>
</comment>
<dbReference type="InterPro" id="IPR023154">
    <property type="entry name" value="Jann4075-like_sf"/>
</dbReference>
<protein>
    <recommendedName>
        <fullName evidence="3">DUF2853 domain-containing protein</fullName>
    </recommendedName>
</protein>